<feature type="region of interest" description="Disordered" evidence="1">
    <location>
        <begin position="65"/>
        <end position="105"/>
    </location>
</feature>
<dbReference type="OrthoDB" id="10572275at2759"/>
<comment type="caution">
    <text evidence="2">The sequence shown here is derived from an EMBL/GenBank/DDBJ whole genome shotgun (WGS) entry which is preliminary data.</text>
</comment>
<protein>
    <submittedName>
        <fullName evidence="2">Uncharacterized protein</fullName>
    </submittedName>
</protein>
<name>A0A1Y3B398_EURMA</name>
<dbReference type="AlphaFoldDB" id="A0A1Y3B398"/>
<evidence type="ECO:0000313" key="2">
    <source>
        <dbReference type="EMBL" id="OTF75300.1"/>
    </source>
</evidence>
<evidence type="ECO:0000313" key="3">
    <source>
        <dbReference type="Proteomes" id="UP000194236"/>
    </source>
</evidence>
<evidence type="ECO:0000256" key="1">
    <source>
        <dbReference type="SAM" id="MobiDB-lite"/>
    </source>
</evidence>
<reference evidence="2 3" key="1">
    <citation type="submission" date="2017-03" db="EMBL/GenBank/DDBJ databases">
        <title>Genome Survey of Euroglyphus maynei.</title>
        <authorList>
            <person name="Arlian L.G."/>
            <person name="Morgan M.S."/>
            <person name="Rider S.D."/>
        </authorList>
    </citation>
    <scope>NUCLEOTIDE SEQUENCE [LARGE SCALE GENOMIC DNA]</scope>
    <source>
        <strain evidence="2">Arlian Lab</strain>
        <tissue evidence="2">Whole body</tissue>
    </source>
</reference>
<accession>A0A1Y3B398</accession>
<proteinExistence type="predicted"/>
<dbReference type="Proteomes" id="UP000194236">
    <property type="component" value="Unassembled WGS sequence"/>
</dbReference>
<feature type="region of interest" description="Disordered" evidence="1">
    <location>
        <begin position="122"/>
        <end position="145"/>
    </location>
</feature>
<feature type="compositionally biased region" description="Low complexity" evidence="1">
    <location>
        <begin position="70"/>
        <end position="87"/>
    </location>
</feature>
<keyword evidence="3" id="KW-1185">Reference proteome</keyword>
<organism evidence="2 3">
    <name type="scientific">Euroglyphus maynei</name>
    <name type="common">Mayne's house dust mite</name>
    <dbReference type="NCBI Taxonomy" id="6958"/>
    <lineage>
        <taxon>Eukaryota</taxon>
        <taxon>Metazoa</taxon>
        <taxon>Ecdysozoa</taxon>
        <taxon>Arthropoda</taxon>
        <taxon>Chelicerata</taxon>
        <taxon>Arachnida</taxon>
        <taxon>Acari</taxon>
        <taxon>Acariformes</taxon>
        <taxon>Sarcoptiformes</taxon>
        <taxon>Astigmata</taxon>
        <taxon>Psoroptidia</taxon>
        <taxon>Analgoidea</taxon>
        <taxon>Pyroglyphidae</taxon>
        <taxon>Pyroglyphinae</taxon>
        <taxon>Euroglyphus</taxon>
    </lineage>
</organism>
<dbReference type="EMBL" id="MUJZ01042637">
    <property type="protein sequence ID" value="OTF75300.1"/>
    <property type="molecule type" value="Genomic_DNA"/>
</dbReference>
<gene>
    <name evidence="2" type="ORF">BLA29_007057</name>
</gene>
<feature type="non-terminal residue" evidence="2">
    <location>
        <position position="145"/>
    </location>
</feature>
<feature type="compositionally biased region" description="Polar residues" evidence="1">
    <location>
        <begin position="122"/>
        <end position="136"/>
    </location>
</feature>
<sequence length="145" mass="16242">MLNSSGTISNQNFIIPDQIMPYMNAYSTHLNSDKLSTQSMVNVKPISNNDDVFIVHHQHHYPPMFMNPESVSGSSSSMTTSGSSQTSFKPVKKMHKTNNRKKSKKLQIVYIKVPLLNLMDGTATTKSPSSKHQTSMENDDYSDDN</sequence>
<feature type="compositionally biased region" description="Basic residues" evidence="1">
    <location>
        <begin position="90"/>
        <end position="105"/>
    </location>
</feature>